<accession>A0A1M7HWP7</accession>
<proteinExistence type="predicted"/>
<dbReference type="OrthoDB" id="1824373at2"/>
<gene>
    <name evidence="1" type="ORF">SAMN04487860_103150</name>
</gene>
<dbReference type="EMBL" id="FRCT01000003">
    <property type="protein sequence ID" value="SHM33001.1"/>
    <property type="molecule type" value="Genomic_DNA"/>
</dbReference>
<evidence type="ECO:0000313" key="2">
    <source>
        <dbReference type="Proteomes" id="UP000184394"/>
    </source>
</evidence>
<protein>
    <submittedName>
        <fullName evidence="1">Uncharacterized protein</fullName>
    </submittedName>
</protein>
<sequence>MKWVIRHITDDMYAVSPRFFVYHAEFARRFTTRKLAVAYIVSSGFDKKKFKAEVLEVNSPSTDKA</sequence>
<dbReference type="RefSeq" id="WP_072949292.1">
    <property type="nucleotide sequence ID" value="NZ_FRCT01000003.1"/>
</dbReference>
<dbReference type="AlphaFoldDB" id="A0A1M7HWP7"/>
<reference evidence="1 2" key="1">
    <citation type="submission" date="2016-11" db="EMBL/GenBank/DDBJ databases">
        <authorList>
            <person name="Jaros S."/>
            <person name="Januszkiewicz K."/>
            <person name="Wedrychowicz H."/>
        </authorList>
    </citation>
    <scope>NUCLEOTIDE SEQUENCE [LARGE SCALE GENOMIC DNA]</scope>
    <source>
        <strain evidence="1 2">Y1</strain>
    </source>
</reference>
<organism evidence="1 2">
    <name type="scientific">Ruminococcus flavefaciens</name>
    <dbReference type="NCBI Taxonomy" id="1265"/>
    <lineage>
        <taxon>Bacteria</taxon>
        <taxon>Bacillati</taxon>
        <taxon>Bacillota</taxon>
        <taxon>Clostridia</taxon>
        <taxon>Eubacteriales</taxon>
        <taxon>Oscillospiraceae</taxon>
        <taxon>Ruminococcus</taxon>
    </lineage>
</organism>
<name>A0A1M7HWP7_RUMFL</name>
<dbReference type="Proteomes" id="UP000184394">
    <property type="component" value="Unassembled WGS sequence"/>
</dbReference>
<evidence type="ECO:0000313" key="1">
    <source>
        <dbReference type="EMBL" id="SHM33001.1"/>
    </source>
</evidence>